<keyword evidence="2" id="KW-1185">Reference proteome</keyword>
<protein>
    <submittedName>
        <fullName evidence="1">Uncharacterized protein</fullName>
    </submittedName>
</protein>
<dbReference type="EMBL" id="AGNL01044384">
    <property type="protein sequence ID" value="EJK49860.1"/>
    <property type="molecule type" value="Genomic_DNA"/>
</dbReference>
<accession>K0R9Q5</accession>
<proteinExistence type="predicted"/>
<reference evidence="1 2" key="1">
    <citation type="journal article" date="2012" name="Genome Biol.">
        <title>Genome and low-iron response of an oceanic diatom adapted to chronic iron limitation.</title>
        <authorList>
            <person name="Lommer M."/>
            <person name="Specht M."/>
            <person name="Roy A.S."/>
            <person name="Kraemer L."/>
            <person name="Andreson R."/>
            <person name="Gutowska M.A."/>
            <person name="Wolf J."/>
            <person name="Bergner S.V."/>
            <person name="Schilhabel M.B."/>
            <person name="Klostermeier U.C."/>
            <person name="Beiko R.G."/>
            <person name="Rosenstiel P."/>
            <person name="Hippler M."/>
            <person name="Laroche J."/>
        </authorList>
    </citation>
    <scope>NUCLEOTIDE SEQUENCE [LARGE SCALE GENOMIC DNA]</scope>
    <source>
        <strain evidence="1 2">CCMP1005</strain>
    </source>
</reference>
<gene>
    <name evidence="1" type="ORF">THAOC_31227</name>
</gene>
<organism evidence="1 2">
    <name type="scientific">Thalassiosira oceanica</name>
    <name type="common">Marine diatom</name>
    <dbReference type="NCBI Taxonomy" id="159749"/>
    <lineage>
        <taxon>Eukaryota</taxon>
        <taxon>Sar</taxon>
        <taxon>Stramenopiles</taxon>
        <taxon>Ochrophyta</taxon>
        <taxon>Bacillariophyta</taxon>
        <taxon>Coscinodiscophyceae</taxon>
        <taxon>Thalassiosirophycidae</taxon>
        <taxon>Thalassiosirales</taxon>
        <taxon>Thalassiosiraceae</taxon>
        <taxon>Thalassiosira</taxon>
    </lineage>
</organism>
<comment type="caution">
    <text evidence="1">The sequence shown here is derived from an EMBL/GenBank/DDBJ whole genome shotgun (WGS) entry which is preliminary data.</text>
</comment>
<evidence type="ECO:0000313" key="2">
    <source>
        <dbReference type="Proteomes" id="UP000266841"/>
    </source>
</evidence>
<name>K0R9Q5_THAOC</name>
<feature type="non-terminal residue" evidence="1">
    <location>
        <position position="131"/>
    </location>
</feature>
<dbReference type="Proteomes" id="UP000266841">
    <property type="component" value="Unassembled WGS sequence"/>
</dbReference>
<sequence length="131" mass="14514">MQKGNTSSKYTVKSYDAESETFTVKYEKQAIEPDASTFVAFAEGDGDSTIPGLDLKAIKDGRSLYLTMTNKTKAAENDKKARVKKELEAAGKDQVDMTDIENFIETDVDGGKSFELIKLEFEEIEHGNNSD</sequence>
<dbReference type="AlphaFoldDB" id="K0R9Q5"/>
<evidence type="ECO:0000313" key="1">
    <source>
        <dbReference type="EMBL" id="EJK49860.1"/>
    </source>
</evidence>